<comment type="caution">
    <text evidence="3">The sequence shown here is derived from an EMBL/GenBank/DDBJ whole genome shotgun (WGS) entry which is preliminary data.</text>
</comment>
<dbReference type="Proteomes" id="UP000269154">
    <property type="component" value="Unassembled WGS sequence"/>
</dbReference>
<comment type="subunit">
    <text evidence="1">Homodimer.</text>
</comment>
<dbReference type="SUPFAM" id="SSF54909">
    <property type="entry name" value="Dimeric alpha+beta barrel"/>
    <property type="match status" value="1"/>
</dbReference>
<evidence type="ECO:0000256" key="1">
    <source>
        <dbReference type="ARBA" id="ARBA00011738"/>
    </source>
</evidence>
<dbReference type="RefSeq" id="WP_124146788.1">
    <property type="nucleotide sequence ID" value="NZ_CAWOKI010000195.1"/>
</dbReference>
<dbReference type="EMBL" id="RCBY01000068">
    <property type="protein sequence ID" value="RQH43035.1"/>
    <property type="molecule type" value="Genomic_DNA"/>
</dbReference>
<dbReference type="AlphaFoldDB" id="A0A3N6NAF7"/>
<feature type="domain" description="Stress-response A/B barrel" evidence="2">
    <location>
        <begin position="2"/>
        <end position="95"/>
    </location>
</feature>
<dbReference type="InterPro" id="IPR013097">
    <property type="entry name" value="Dabb"/>
</dbReference>
<dbReference type="InterPro" id="IPR044662">
    <property type="entry name" value="HS1/DABB1-like"/>
</dbReference>
<dbReference type="Gene3D" id="3.30.70.100">
    <property type="match status" value="1"/>
</dbReference>
<accession>A0A3N6NAF7</accession>
<reference evidence="3 4" key="1">
    <citation type="journal article" date="2018" name="ACS Chem. Biol.">
        <title>Ketoreductase domain dysfunction expands chemodiversity: malyngamide biosynthesis in the cyanobacterium Okeania hirsuta.</title>
        <authorList>
            <person name="Moss N.A."/>
            <person name="Leao T."/>
            <person name="Rankin M."/>
            <person name="McCullough T.M."/>
            <person name="Qu P."/>
            <person name="Korobeynikov A."/>
            <person name="Smith J.L."/>
            <person name="Gerwick L."/>
            <person name="Gerwick W.H."/>
        </authorList>
    </citation>
    <scope>NUCLEOTIDE SEQUENCE [LARGE SCALE GENOMIC DNA]</scope>
    <source>
        <strain evidence="3 4">PAB10Feb10-1</strain>
    </source>
</reference>
<dbReference type="Pfam" id="PF07876">
    <property type="entry name" value="Dabb"/>
    <property type="match status" value="1"/>
</dbReference>
<dbReference type="PROSITE" id="PS51502">
    <property type="entry name" value="S_R_A_B_BARREL"/>
    <property type="match status" value="1"/>
</dbReference>
<dbReference type="SMART" id="SM00886">
    <property type="entry name" value="Dabb"/>
    <property type="match status" value="1"/>
</dbReference>
<keyword evidence="4" id="KW-1185">Reference proteome</keyword>
<dbReference type="OrthoDB" id="9808130at2"/>
<sequence>MIVHIVLFKWHPDTSAETITSVMSALKGMKEKVPEIIDISCGNNFSELSQGFQNGLVVQFKDQVALDAYAKNAYHQEIIKTLIKPILADKITIDYEV</sequence>
<dbReference type="PANTHER" id="PTHR33178">
    <property type="match status" value="1"/>
</dbReference>
<proteinExistence type="predicted"/>
<protein>
    <submittedName>
        <fullName evidence="3">Dabb family protein</fullName>
    </submittedName>
</protein>
<name>A0A3N6NAF7_9CYAN</name>
<dbReference type="InterPro" id="IPR011008">
    <property type="entry name" value="Dimeric_a/b-barrel"/>
</dbReference>
<evidence type="ECO:0000259" key="2">
    <source>
        <dbReference type="PROSITE" id="PS51502"/>
    </source>
</evidence>
<organism evidence="3 4">
    <name type="scientific">Okeania hirsuta</name>
    <dbReference type="NCBI Taxonomy" id="1458930"/>
    <lineage>
        <taxon>Bacteria</taxon>
        <taxon>Bacillati</taxon>
        <taxon>Cyanobacteriota</taxon>
        <taxon>Cyanophyceae</taxon>
        <taxon>Oscillatoriophycideae</taxon>
        <taxon>Oscillatoriales</taxon>
        <taxon>Microcoleaceae</taxon>
        <taxon>Okeania</taxon>
    </lineage>
</organism>
<evidence type="ECO:0000313" key="3">
    <source>
        <dbReference type="EMBL" id="RQH43035.1"/>
    </source>
</evidence>
<gene>
    <name evidence="3" type="ORF">D5R40_13900</name>
</gene>
<evidence type="ECO:0000313" key="4">
    <source>
        <dbReference type="Proteomes" id="UP000269154"/>
    </source>
</evidence>
<dbReference type="PANTHER" id="PTHR33178:SF10">
    <property type="entry name" value="STRESS-RESPONSE A_B BARREL DOMAIN-CONTAINING PROTEIN"/>
    <property type="match status" value="1"/>
</dbReference>